<evidence type="ECO:0000256" key="1">
    <source>
        <dbReference type="SAM" id="MobiDB-lite"/>
    </source>
</evidence>
<feature type="transmembrane region" description="Helical" evidence="2">
    <location>
        <begin position="247"/>
        <end position="264"/>
    </location>
</feature>
<sequence length="333" mass="36760">MHSVVARDKVSPPSEEVIITAYASVVVLTAYLWDWLLSVTSEVQIVGRKTRLSLPLITYYLSRIPTLGYLICVSITNLGILPPVLPIEYAKLSFWWVASTANSFLFFIRVRAVFAHSRTIQALFCLLLLVIAISPTSQFYNTTIPCHYTSVNYCDTWSPLSLLPNAAVFLNDTLVCIFISKRVYGNATYTSRGTAFWERVKQLCNSAGLFRISRVLLRSGLLYYGLTIGFQIASTTHVFLGLPYAEFVGMIYVGLSSALACRVFRMVLLCEPDDDGLGVVTLALGGAAGGMTLASVQFARRSYGDDGDGEEGYEEDDDGEMGMRPVRTVRRAG</sequence>
<dbReference type="Proteomes" id="UP000076532">
    <property type="component" value="Unassembled WGS sequence"/>
</dbReference>
<name>A0A166L0H7_9AGAM</name>
<feature type="transmembrane region" description="Helical" evidence="2">
    <location>
        <begin position="122"/>
        <end position="140"/>
    </location>
</feature>
<accession>A0A166L0H7</accession>
<evidence type="ECO:0000313" key="4">
    <source>
        <dbReference type="Proteomes" id="UP000076532"/>
    </source>
</evidence>
<evidence type="ECO:0000313" key="3">
    <source>
        <dbReference type="EMBL" id="KZP22444.1"/>
    </source>
</evidence>
<feature type="transmembrane region" description="Helical" evidence="2">
    <location>
        <begin position="160"/>
        <end position="179"/>
    </location>
</feature>
<feature type="region of interest" description="Disordered" evidence="1">
    <location>
        <begin position="303"/>
        <end position="333"/>
    </location>
</feature>
<keyword evidence="4" id="KW-1185">Reference proteome</keyword>
<feature type="transmembrane region" description="Helical" evidence="2">
    <location>
        <begin position="276"/>
        <end position="299"/>
    </location>
</feature>
<dbReference type="AlphaFoldDB" id="A0A166L0H7"/>
<feature type="transmembrane region" description="Helical" evidence="2">
    <location>
        <begin position="221"/>
        <end position="241"/>
    </location>
</feature>
<feature type="transmembrane region" description="Helical" evidence="2">
    <location>
        <begin position="17"/>
        <end position="36"/>
    </location>
</feature>
<keyword evidence="2" id="KW-0812">Transmembrane</keyword>
<feature type="transmembrane region" description="Helical" evidence="2">
    <location>
        <begin position="57"/>
        <end position="80"/>
    </location>
</feature>
<dbReference type="OrthoDB" id="3038990at2759"/>
<proteinExistence type="predicted"/>
<feature type="transmembrane region" description="Helical" evidence="2">
    <location>
        <begin position="92"/>
        <end position="110"/>
    </location>
</feature>
<protein>
    <submittedName>
        <fullName evidence="3">Uncharacterized protein</fullName>
    </submittedName>
</protein>
<dbReference type="EMBL" id="KV417539">
    <property type="protein sequence ID" value="KZP22444.1"/>
    <property type="molecule type" value="Genomic_DNA"/>
</dbReference>
<organism evidence="3 4">
    <name type="scientific">Athelia psychrophila</name>
    <dbReference type="NCBI Taxonomy" id="1759441"/>
    <lineage>
        <taxon>Eukaryota</taxon>
        <taxon>Fungi</taxon>
        <taxon>Dikarya</taxon>
        <taxon>Basidiomycota</taxon>
        <taxon>Agaricomycotina</taxon>
        <taxon>Agaricomycetes</taxon>
        <taxon>Agaricomycetidae</taxon>
        <taxon>Atheliales</taxon>
        <taxon>Atheliaceae</taxon>
        <taxon>Athelia</taxon>
    </lineage>
</organism>
<reference evidence="3 4" key="1">
    <citation type="journal article" date="2016" name="Mol. Biol. Evol.">
        <title>Comparative Genomics of Early-Diverging Mushroom-Forming Fungi Provides Insights into the Origins of Lignocellulose Decay Capabilities.</title>
        <authorList>
            <person name="Nagy L.G."/>
            <person name="Riley R."/>
            <person name="Tritt A."/>
            <person name="Adam C."/>
            <person name="Daum C."/>
            <person name="Floudas D."/>
            <person name="Sun H."/>
            <person name="Yadav J.S."/>
            <person name="Pangilinan J."/>
            <person name="Larsson K.H."/>
            <person name="Matsuura K."/>
            <person name="Barry K."/>
            <person name="Labutti K."/>
            <person name="Kuo R."/>
            <person name="Ohm R.A."/>
            <person name="Bhattacharya S.S."/>
            <person name="Shirouzu T."/>
            <person name="Yoshinaga Y."/>
            <person name="Martin F.M."/>
            <person name="Grigoriev I.V."/>
            <person name="Hibbett D.S."/>
        </authorList>
    </citation>
    <scope>NUCLEOTIDE SEQUENCE [LARGE SCALE GENOMIC DNA]</scope>
    <source>
        <strain evidence="3 4">CBS 109695</strain>
    </source>
</reference>
<feature type="compositionally biased region" description="Acidic residues" evidence="1">
    <location>
        <begin position="305"/>
        <end position="320"/>
    </location>
</feature>
<evidence type="ECO:0000256" key="2">
    <source>
        <dbReference type="SAM" id="Phobius"/>
    </source>
</evidence>
<keyword evidence="2" id="KW-1133">Transmembrane helix</keyword>
<gene>
    <name evidence="3" type="ORF">FIBSPDRAFT_1043541</name>
</gene>
<keyword evidence="2" id="KW-0472">Membrane</keyword>